<protein>
    <recommendedName>
        <fullName evidence="5">Ig-like domain-containing protein</fullName>
    </recommendedName>
</protein>
<dbReference type="EMBL" id="KQ435794">
    <property type="protein sequence ID" value="KOX74077.1"/>
    <property type="molecule type" value="Genomic_DNA"/>
</dbReference>
<keyword evidence="2" id="KW-1133">Transmembrane helix</keyword>
<organism evidence="3 4">
    <name type="scientific">Melipona quadrifasciata</name>
    <dbReference type="NCBI Taxonomy" id="166423"/>
    <lineage>
        <taxon>Eukaryota</taxon>
        <taxon>Metazoa</taxon>
        <taxon>Ecdysozoa</taxon>
        <taxon>Arthropoda</taxon>
        <taxon>Hexapoda</taxon>
        <taxon>Insecta</taxon>
        <taxon>Pterygota</taxon>
        <taxon>Neoptera</taxon>
        <taxon>Endopterygota</taxon>
        <taxon>Hymenoptera</taxon>
        <taxon>Apocrita</taxon>
        <taxon>Aculeata</taxon>
        <taxon>Apoidea</taxon>
        <taxon>Anthophila</taxon>
        <taxon>Apidae</taxon>
        <taxon>Melipona</taxon>
    </lineage>
</organism>
<sequence>MGIKEITKIVEELKKHFREDRISKFIAKHRAFECHEIFILLHCNADDQAYNVETLDLISDGSKPLRFNLGRKLQLDTPIVERLTKPTPSVDLCSSTSPSRSENQDELGREEGHRPVWRIGRSKIQFETGRCTGAEMHEPDGSFGPVDSEVDGSIRRYRIGISQIGLAGPSSISCKNLQAALKESWRFFFTVVSVTSVPDPEFVDEIGNITVPAGRNVKLACSVKDLGPYKGNNADLRGCWLAGLSACLATSILSLWYTVGFVFFDSKIIELRWNPVHVSFTYLNQILVKPYLPVDMNENPFSICPLTSSYKQRSYNGRGSQFLVKIGLVSIHISSCLIGMLETPSAASTSPSTSPGESSLSTISFCPSTGMGNEPEGWQSVVLLRCYPCVKVEQTDCHGQRWERTFLEHLFISLHETTFTNMFSLEDRSIGQFLQKS</sequence>
<feature type="region of interest" description="Disordered" evidence="1">
    <location>
        <begin position="87"/>
        <end position="112"/>
    </location>
</feature>
<keyword evidence="2" id="KW-0812">Transmembrane</keyword>
<feature type="compositionally biased region" description="Polar residues" evidence="1">
    <location>
        <begin position="92"/>
        <end position="101"/>
    </location>
</feature>
<evidence type="ECO:0008006" key="5">
    <source>
        <dbReference type="Google" id="ProtNLM"/>
    </source>
</evidence>
<dbReference type="OrthoDB" id="8195298at2759"/>
<feature type="compositionally biased region" description="Basic and acidic residues" evidence="1">
    <location>
        <begin position="102"/>
        <end position="112"/>
    </location>
</feature>
<keyword evidence="4" id="KW-1185">Reference proteome</keyword>
<dbReference type="STRING" id="166423.A0A0M8ZZH0"/>
<dbReference type="Proteomes" id="UP000053105">
    <property type="component" value="Unassembled WGS sequence"/>
</dbReference>
<keyword evidence="2" id="KW-0472">Membrane</keyword>
<feature type="transmembrane region" description="Helical" evidence="2">
    <location>
        <begin position="240"/>
        <end position="264"/>
    </location>
</feature>
<evidence type="ECO:0000313" key="4">
    <source>
        <dbReference type="Proteomes" id="UP000053105"/>
    </source>
</evidence>
<evidence type="ECO:0000313" key="3">
    <source>
        <dbReference type="EMBL" id="KOX74077.1"/>
    </source>
</evidence>
<proteinExistence type="predicted"/>
<name>A0A0M8ZZH0_9HYME</name>
<dbReference type="AlphaFoldDB" id="A0A0M8ZZH0"/>
<reference evidence="3 4" key="1">
    <citation type="submission" date="2015-07" db="EMBL/GenBank/DDBJ databases">
        <title>The genome of Melipona quadrifasciata.</title>
        <authorList>
            <person name="Pan H."/>
            <person name="Kapheim K."/>
        </authorList>
    </citation>
    <scope>NUCLEOTIDE SEQUENCE [LARGE SCALE GENOMIC DNA]</scope>
    <source>
        <strain evidence="3">0111107301</strain>
        <tissue evidence="3">Whole body</tissue>
    </source>
</reference>
<evidence type="ECO:0000256" key="1">
    <source>
        <dbReference type="SAM" id="MobiDB-lite"/>
    </source>
</evidence>
<evidence type="ECO:0000256" key="2">
    <source>
        <dbReference type="SAM" id="Phobius"/>
    </source>
</evidence>
<accession>A0A0M8ZZH0</accession>
<gene>
    <name evidence="3" type="ORF">WN51_14157</name>
</gene>